<sequence length="488" mass="51601">MSGTSFVIAAAAVVFVLLLSLHCCDGIDLQKSNAAPASTFTSLPRQIAPGLHSTSVRGLADHNCKHVIRAELLHRDHMSSPLGSTTPKSLSDRILEAVKRSIERRDYIERNMKAAAAAGSGLESWVSAGEGEYFMEIALGSPPQTLITIVDTGSDLVWVQCSPCSACFPQTGPNFEPAKSKTYRTASCDDRLCLDLPIQSCAKSGCIYEYEYGDGSMTVGAFSYEILTLESSGGKLRSLPQIAFGCGQMNSGSFAGAGGIVGLGRGAVSLPSQLSPYISDKFSYCLVNLEMSATKTSPIFFGDIAAAQTSSSAAGLKYTPLINNHKHPTFYYVGVNGISVGGQMIAGLSAQNFSINTVGNGGVIFDSGTTLTIWNSNVYTLILQAYRSAIDFPIATGGGYGLDLCYDTSGNPSAVLPEMVIYFDNDVQLHSPATSMFLSAEGGVKCLAMLGAVTDFSIIGNLQQQDHLLVFDNVNQRMGLASANCASF</sequence>
<comment type="similarity">
    <text evidence="1">Belongs to the peptidase A1 family.</text>
</comment>
<dbReference type="InterPro" id="IPR033121">
    <property type="entry name" value="PEPTIDASE_A1"/>
</dbReference>
<dbReference type="EMBL" id="OZ023710">
    <property type="protein sequence ID" value="CAK9883280.1"/>
    <property type="molecule type" value="Genomic_DNA"/>
</dbReference>
<feature type="signal peptide" evidence="6">
    <location>
        <begin position="1"/>
        <end position="26"/>
    </location>
</feature>
<evidence type="ECO:0000256" key="2">
    <source>
        <dbReference type="ARBA" id="ARBA00022670"/>
    </source>
</evidence>
<keyword evidence="3" id="KW-0064">Aspartyl protease</keyword>
<protein>
    <recommendedName>
        <fullName evidence="7">Peptidase A1 domain-containing protein</fullName>
    </recommendedName>
</protein>
<dbReference type="SUPFAM" id="SSF50630">
    <property type="entry name" value="Acid proteases"/>
    <property type="match status" value="1"/>
</dbReference>
<evidence type="ECO:0000256" key="4">
    <source>
        <dbReference type="ARBA" id="ARBA00022801"/>
    </source>
</evidence>
<keyword evidence="2" id="KW-0645">Protease</keyword>
<dbReference type="Gene3D" id="2.40.70.10">
    <property type="entry name" value="Acid Proteases"/>
    <property type="match status" value="2"/>
</dbReference>
<keyword evidence="4" id="KW-0378">Hydrolase</keyword>
<feature type="domain" description="Peptidase A1" evidence="7">
    <location>
        <begin position="133"/>
        <end position="481"/>
    </location>
</feature>
<proteinExistence type="inferred from homology"/>
<keyword evidence="5" id="KW-0325">Glycoprotein</keyword>
<keyword evidence="6" id="KW-0732">Signal</keyword>
<dbReference type="InterPro" id="IPR034161">
    <property type="entry name" value="Pepsin-like_plant"/>
</dbReference>
<evidence type="ECO:0000313" key="8">
    <source>
        <dbReference type="EMBL" id="CAK9883280.1"/>
    </source>
</evidence>
<evidence type="ECO:0000259" key="7">
    <source>
        <dbReference type="PROSITE" id="PS51767"/>
    </source>
</evidence>
<dbReference type="InterPro" id="IPR001461">
    <property type="entry name" value="Aspartic_peptidase_A1"/>
</dbReference>
<evidence type="ECO:0000256" key="5">
    <source>
        <dbReference type="ARBA" id="ARBA00023180"/>
    </source>
</evidence>
<evidence type="ECO:0000256" key="3">
    <source>
        <dbReference type="ARBA" id="ARBA00022750"/>
    </source>
</evidence>
<dbReference type="CDD" id="cd05476">
    <property type="entry name" value="pepsin_A_like_plant"/>
    <property type="match status" value="1"/>
</dbReference>
<name>A0ABP1C382_9BRYO</name>
<evidence type="ECO:0000256" key="6">
    <source>
        <dbReference type="SAM" id="SignalP"/>
    </source>
</evidence>
<dbReference type="InterPro" id="IPR032799">
    <property type="entry name" value="TAXi_C"/>
</dbReference>
<dbReference type="PRINTS" id="PR00792">
    <property type="entry name" value="PEPSIN"/>
</dbReference>
<dbReference type="PROSITE" id="PS51767">
    <property type="entry name" value="PEPTIDASE_A1"/>
    <property type="match status" value="1"/>
</dbReference>
<dbReference type="InterPro" id="IPR021109">
    <property type="entry name" value="Peptidase_aspartic_dom_sf"/>
</dbReference>
<dbReference type="InterPro" id="IPR032861">
    <property type="entry name" value="TAXi_N"/>
</dbReference>
<feature type="chain" id="PRO_5046654161" description="Peptidase A1 domain-containing protein" evidence="6">
    <location>
        <begin position="27"/>
        <end position="488"/>
    </location>
</feature>
<gene>
    <name evidence="8" type="ORF">CSSPJE1EN2_LOCUS24531</name>
</gene>
<evidence type="ECO:0000313" key="9">
    <source>
        <dbReference type="Proteomes" id="UP001497522"/>
    </source>
</evidence>
<accession>A0ABP1C382</accession>
<dbReference type="InterPro" id="IPR051708">
    <property type="entry name" value="Plant_Aspart_Prot_A1"/>
</dbReference>
<evidence type="ECO:0000256" key="1">
    <source>
        <dbReference type="ARBA" id="ARBA00007447"/>
    </source>
</evidence>
<dbReference type="PANTHER" id="PTHR47967:SF128">
    <property type="entry name" value="ASPARTIC PROTEINASE CDR1-LIKE"/>
    <property type="match status" value="1"/>
</dbReference>
<keyword evidence="9" id="KW-1185">Reference proteome</keyword>
<dbReference type="Pfam" id="PF14543">
    <property type="entry name" value="TAXi_N"/>
    <property type="match status" value="1"/>
</dbReference>
<dbReference type="PANTHER" id="PTHR47967">
    <property type="entry name" value="OS07G0603500 PROTEIN-RELATED"/>
    <property type="match status" value="1"/>
</dbReference>
<dbReference type="Pfam" id="PF14541">
    <property type="entry name" value="TAXi_C"/>
    <property type="match status" value="1"/>
</dbReference>
<dbReference type="Proteomes" id="UP001497522">
    <property type="component" value="Chromosome 9"/>
</dbReference>
<organism evidence="8 9">
    <name type="scientific">Sphagnum jensenii</name>
    <dbReference type="NCBI Taxonomy" id="128206"/>
    <lineage>
        <taxon>Eukaryota</taxon>
        <taxon>Viridiplantae</taxon>
        <taxon>Streptophyta</taxon>
        <taxon>Embryophyta</taxon>
        <taxon>Bryophyta</taxon>
        <taxon>Sphagnophytina</taxon>
        <taxon>Sphagnopsida</taxon>
        <taxon>Sphagnales</taxon>
        <taxon>Sphagnaceae</taxon>
        <taxon>Sphagnum</taxon>
    </lineage>
</organism>
<reference evidence="8" key="1">
    <citation type="submission" date="2024-03" db="EMBL/GenBank/DDBJ databases">
        <authorList>
            <consortium name="ELIXIR-Norway"/>
            <consortium name="Elixir Norway"/>
        </authorList>
    </citation>
    <scope>NUCLEOTIDE SEQUENCE</scope>
</reference>